<keyword evidence="2" id="KW-1185">Reference proteome</keyword>
<dbReference type="AlphaFoldDB" id="A0AA39NS90"/>
<dbReference type="EMBL" id="JAUEPR010000061">
    <property type="protein sequence ID" value="KAK0470674.1"/>
    <property type="molecule type" value="Genomic_DNA"/>
</dbReference>
<reference evidence="1" key="1">
    <citation type="submission" date="2023-06" db="EMBL/GenBank/DDBJ databases">
        <authorList>
            <consortium name="Lawrence Berkeley National Laboratory"/>
            <person name="Ahrendt S."/>
            <person name="Sahu N."/>
            <person name="Indic B."/>
            <person name="Wong-Bajracharya J."/>
            <person name="Merenyi Z."/>
            <person name="Ke H.-M."/>
            <person name="Monk M."/>
            <person name="Kocsube S."/>
            <person name="Drula E."/>
            <person name="Lipzen A."/>
            <person name="Balint B."/>
            <person name="Henrissat B."/>
            <person name="Andreopoulos B."/>
            <person name="Martin F.M."/>
            <person name="Harder C.B."/>
            <person name="Rigling D."/>
            <person name="Ford K.L."/>
            <person name="Foster G.D."/>
            <person name="Pangilinan J."/>
            <person name="Papanicolaou A."/>
            <person name="Barry K."/>
            <person name="LaButti K."/>
            <person name="Viragh M."/>
            <person name="Koriabine M."/>
            <person name="Yan M."/>
            <person name="Riley R."/>
            <person name="Champramary S."/>
            <person name="Plett K.L."/>
            <person name="Tsai I.J."/>
            <person name="Slot J."/>
            <person name="Sipos G."/>
            <person name="Plett J."/>
            <person name="Nagy L.G."/>
            <person name="Grigoriev I.V."/>
        </authorList>
    </citation>
    <scope>NUCLEOTIDE SEQUENCE</scope>
    <source>
        <strain evidence="1">ICMP 16352</strain>
    </source>
</reference>
<comment type="caution">
    <text evidence="1">The sequence shown here is derived from an EMBL/GenBank/DDBJ whole genome shotgun (WGS) entry which is preliminary data.</text>
</comment>
<protein>
    <submittedName>
        <fullName evidence="1">Uncharacterized protein</fullName>
    </submittedName>
</protein>
<name>A0AA39NS90_9AGAR</name>
<evidence type="ECO:0000313" key="2">
    <source>
        <dbReference type="Proteomes" id="UP001175227"/>
    </source>
</evidence>
<dbReference type="Proteomes" id="UP001175227">
    <property type="component" value="Unassembled WGS sequence"/>
</dbReference>
<evidence type="ECO:0000313" key="1">
    <source>
        <dbReference type="EMBL" id="KAK0470674.1"/>
    </source>
</evidence>
<organism evidence="1 2">
    <name type="scientific">Armillaria novae-zelandiae</name>
    <dbReference type="NCBI Taxonomy" id="153914"/>
    <lineage>
        <taxon>Eukaryota</taxon>
        <taxon>Fungi</taxon>
        <taxon>Dikarya</taxon>
        <taxon>Basidiomycota</taxon>
        <taxon>Agaricomycotina</taxon>
        <taxon>Agaricomycetes</taxon>
        <taxon>Agaricomycetidae</taxon>
        <taxon>Agaricales</taxon>
        <taxon>Marasmiineae</taxon>
        <taxon>Physalacriaceae</taxon>
        <taxon>Armillaria</taxon>
    </lineage>
</organism>
<sequence>TREEVMMQIAYAGQQRLDGYARAVDHGEKRKETFDKRVVGAKPGNVVFEDGELVQVFNTRLDKTMQTKKKLLPRWSGALRIKGR</sequence>
<feature type="non-terminal residue" evidence="1">
    <location>
        <position position="1"/>
    </location>
</feature>
<gene>
    <name evidence="1" type="ORF">IW261DRAFT_1298369</name>
</gene>
<accession>A0AA39NS90</accession>
<feature type="non-terminal residue" evidence="1">
    <location>
        <position position="84"/>
    </location>
</feature>
<proteinExistence type="predicted"/>